<dbReference type="EMBL" id="CAJOAZ010026861">
    <property type="protein sequence ID" value="CAF4404958.1"/>
    <property type="molecule type" value="Genomic_DNA"/>
</dbReference>
<feature type="non-terminal residue" evidence="1">
    <location>
        <position position="1"/>
    </location>
</feature>
<dbReference type="Proteomes" id="UP000663844">
    <property type="component" value="Unassembled WGS sequence"/>
</dbReference>
<dbReference type="AlphaFoldDB" id="A0A820PHQ0"/>
<evidence type="ECO:0000313" key="2">
    <source>
        <dbReference type="Proteomes" id="UP000663844"/>
    </source>
</evidence>
<sequence>INNNVFTTVVPLGLQQHSSHNNNNIFTHKNTSACLPEEGVQLT</sequence>
<gene>
    <name evidence="1" type="ORF">OXD698_LOCUS51680</name>
</gene>
<protein>
    <submittedName>
        <fullName evidence="1">Uncharacterized protein</fullName>
    </submittedName>
</protein>
<organism evidence="1 2">
    <name type="scientific">Adineta steineri</name>
    <dbReference type="NCBI Taxonomy" id="433720"/>
    <lineage>
        <taxon>Eukaryota</taxon>
        <taxon>Metazoa</taxon>
        <taxon>Spiralia</taxon>
        <taxon>Gnathifera</taxon>
        <taxon>Rotifera</taxon>
        <taxon>Eurotatoria</taxon>
        <taxon>Bdelloidea</taxon>
        <taxon>Adinetida</taxon>
        <taxon>Adinetidae</taxon>
        <taxon>Adineta</taxon>
    </lineage>
</organism>
<reference evidence="1" key="1">
    <citation type="submission" date="2021-02" db="EMBL/GenBank/DDBJ databases">
        <authorList>
            <person name="Nowell W R."/>
        </authorList>
    </citation>
    <scope>NUCLEOTIDE SEQUENCE</scope>
</reference>
<proteinExistence type="predicted"/>
<evidence type="ECO:0000313" key="1">
    <source>
        <dbReference type="EMBL" id="CAF4404958.1"/>
    </source>
</evidence>
<accession>A0A820PHQ0</accession>
<comment type="caution">
    <text evidence="1">The sequence shown here is derived from an EMBL/GenBank/DDBJ whole genome shotgun (WGS) entry which is preliminary data.</text>
</comment>
<name>A0A820PHQ0_9BILA</name>